<evidence type="ECO:0000259" key="6">
    <source>
        <dbReference type="Pfam" id="PF00753"/>
    </source>
</evidence>
<evidence type="ECO:0000256" key="5">
    <source>
        <dbReference type="ARBA" id="ARBA00022833"/>
    </source>
</evidence>
<evidence type="ECO:0000256" key="2">
    <source>
        <dbReference type="ARBA" id="ARBA00007749"/>
    </source>
</evidence>
<keyword evidence="3" id="KW-0479">Metal-binding</keyword>
<dbReference type="SUPFAM" id="SSF56281">
    <property type="entry name" value="Metallo-hydrolase/oxidoreductase"/>
    <property type="match status" value="1"/>
</dbReference>
<comment type="caution">
    <text evidence="7">The sequence shown here is derived from an EMBL/GenBank/DDBJ whole genome shotgun (WGS) entry which is preliminary data.</text>
</comment>
<dbReference type="InterPro" id="IPR051013">
    <property type="entry name" value="MBL_superfamily_lactonases"/>
</dbReference>
<reference evidence="7" key="1">
    <citation type="journal article" date="2020" name="Phytopathology">
        <title>Genome sequence of the chestnut blight fungus Cryphonectria parasitica EP155: A fundamental resource for an archetypical invasive plant pathogen.</title>
        <authorList>
            <person name="Crouch J.A."/>
            <person name="Dawe A."/>
            <person name="Aerts A."/>
            <person name="Barry K."/>
            <person name="Churchill A.C.L."/>
            <person name="Grimwood J."/>
            <person name="Hillman B."/>
            <person name="Milgroom M.G."/>
            <person name="Pangilinan J."/>
            <person name="Smith M."/>
            <person name="Salamov A."/>
            <person name="Schmutz J."/>
            <person name="Yadav J."/>
            <person name="Grigoriev I.V."/>
            <person name="Nuss D."/>
        </authorList>
    </citation>
    <scope>NUCLEOTIDE SEQUENCE</scope>
    <source>
        <strain evidence="7">EP155</strain>
    </source>
</reference>
<dbReference type="AlphaFoldDB" id="A0A9P4Y333"/>
<evidence type="ECO:0000256" key="4">
    <source>
        <dbReference type="ARBA" id="ARBA00022801"/>
    </source>
</evidence>
<keyword evidence="5" id="KW-0862">Zinc</keyword>
<accession>A0A9P4Y333</accession>
<dbReference type="InterPro" id="IPR001279">
    <property type="entry name" value="Metallo-B-lactamas"/>
</dbReference>
<dbReference type="Pfam" id="PF00753">
    <property type="entry name" value="Lactamase_B"/>
    <property type="match status" value="1"/>
</dbReference>
<dbReference type="OrthoDB" id="10250730at2759"/>
<dbReference type="GO" id="GO:0046872">
    <property type="term" value="F:metal ion binding"/>
    <property type="evidence" value="ECO:0007669"/>
    <property type="project" value="UniProtKB-KW"/>
</dbReference>
<keyword evidence="4" id="KW-0378">Hydrolase</keyword>
<keyword evidence="8" id="KW-1185">Reference proteome</keyword>
<dbReference type="PANTHER" id="PTHR42978">
    <property type="entry name" value="QUORUM-QUENCHING LACTONASE YTNP-RELATED-RELATED"/>
    <property type="match status" value="1"/>
</dbReference>
<sequence>MSAQATTALEHLEQHAKTTVKASALHGGTFTLPLHLFIQNVSKTDRSLVSSLSFLLVHEDSSSGPKNILFDLGLRRNLQEYITPIREHLHTRQPMSTSPDVQQSLIDGGVQPLDISHVILSHVHWDHTGTPADYPQAQFWVGSGALDVLKNGLGGGLGHQHFESKLFDGLNVREFASTPVLLSHDGRPEVEGERNSGWGKIGDLWMYDFIGDGSVYVVDAPGHLPGHVNLLARVGKKRWIYLVGDACHDQRLLTGEKAIAEWTDPEGVFCCIHTDRKEAEATLARIRDLQAAARENGFQLEVLFTPAS</sequence>
<evidence type="ECO:0000256" key="3">
    <source>
        <dbReference type="ARBA" id="ARBA00022723"/>
    </source>
</evidence>
<dbReference type="RefSeq" id="XP_040776511.1">
    <property type="nucleotide sequence ID" value="XM_040924673.1"/>
</dbReference>
<protein>
    <recommendedName>
        <fullName evidence="6">Metallo-beta-lactamase domain-containing protein</fullName>
    </recommendedName>
</protein>
<evidence type="ECO:0000256" key="1">
    <source>
        <dbReference type="ARBA" id="ARBA00001947"/>
    </source>
</evidence>
<dbReference type="CDD" id="cd07730">
    <property type="entry name" value="metallo-hydrolase-like_MBL-fold"/>
    <property type="match status" value="1"/>
</dbReference>
<comment type="similarity">
    <text evidence="2">Belongs to the metallo-beta-lactamase superfamily.</text>
</comment>
<proteinExistence type="inferred from homology"/>
<dbReference type="GO" id="GO:0016787">
    <property type="term" value="F:hydrolase activity"/>
    <property type="evidence" value="ECO:0007669"/>
    <property type="project" value="UniProtKB-KW"/>
</dbReference>
<gene>
    <name evidence="7" type="ORF">M406DRAFT_60249</name>
</gene>
<dbReference type="Gene3D" id="3.60.15.10">
    <property type="entry name" value="Ribonuclease Z/Hydroxyacylglutathione hydrolase-like"/>
    <property type="match status" value="1"/>
</dbReference>
<dbReference type="InterPro" id="IPR036866">
    <property type="entry name" value="RibonucZ/Hydroxyglut_hydro"/>
</dbReference>
<evidence type="ECO:0000313" key="7">
    <source>
        <dbReference type="EMBL" id="KAF3765550.1"/>
    </source>
</evidence>
<dbReference type="GeneID" id="63841802"/>
<name>A0A9P4Y333_CRYP1</name>
<comment type="cofactor">
    <cofactor evidence="1">
        <name>Zn(2+)</name>
        <dbReference type="ChEBI" id="CHEBI:29105"/>
    </cofactor>
</comment>
<dbReference type="Proteomes" id="UP000803844">
    <property type="component" value="Unassembled WGS sequence"/>
</dbReference>
<dbReference type="PANTHER" id="PTHR42978:SF2">
    <property type="entry name" value="102 KBASES UNSTABLE REGION: FROM 1 TO 119443"/>
    <property type="match status" value="1"/>
</dbReference>
<dbReference type="EMBL" id="MU032347">
    <property type="protein sequence ID" value="KAF3765550.1"/>
    <property type="molecule type" value="Genomic_DNA"/>
</dbReference>
<evidence type="ECO:0000313" key="8">
    <source>
        <dbReference type="Proteomes" id="UP000803844"/>
    </source>
</evidence>
<organism evidence="7 8">
    <name type="scientific">Cryphonectria parasitica (strain ATCC 38755 / EP155)</name>
    <dbReference type="NCBI Taxonomy" id="660469"/>
    <lineage>
        <taxon>Eukaryota</taxon>
        <taxon>Fungi</taxon>
        <taxon>Dikarya</taxon>
        <taxon>Ascomycota</taxon>
        <taxon>Pezizomycotina</taxon>
        <taxon>Sordariomycetes</taxon>
        <taxon>Sordariomycetidae</taxon>
        <taxon>Diaporthales</taxon>
        <taxon>Cryphonectriaceae</taxon>
        <taxon>Cryphonectria-Endothia species complex</taxon>
        <taxon>Cryphonectria</taxon>
    </lineage>
</organism>
<feature type="domain" description="Metallo-beta-lactamase" evidence="6">
    <location>
        <begin position="105"/>
        <end position="246"/>
    </location>
</feature>